<evidence type="ECO:0000313" key="2">
    <source>
        <dbReference type="Proteomes" id="UP000327157"/>
    </source>
</evidence>
<organism evidence="1 2">
    <name type="scientific">Pyrus ussuriensis x Pyrus communis</name>
    <dbReference type="NCBI Taxonomy" id="2448454"/>
    <lineage>
        <taxon>Eukaryota</taxon>
        <taxon>Viridiplantae</taxon>
        <taxon>Streptophyta</taxon>
        <taxon>Embryophyta</taxon>
        <taxon>Tracheophyta</taxon>
        <taxon>Spermatophyta</taxon>
        <taxon>Magnoliopsida</taxon>
        <taxon>eudicotyledons</taxon>
        <taxon>Gunneridae</taxon>
        <taxon>Pentapetalae</taxon>
        <taxon>rosids</taxon>
        <taxon>fabids</taxon>
        <taxon>Rosales</taxon>
        <taxon>Rosaceae</taxon>
        <taxon>Amygdaloideae</taxon>
        <taxon>Maleae</taxon>
        <taxon>Pyrus</taxon>
    </lineage>
</organism>
<gene>
    <name evidence="1" type="ORF">D8674_021670</name>
</gene>
<name>A0A5N5GN71_9ROSA</name>
<proteinExistence type="predicted"/>
<protein>
    <submittedName>
        <fullName evidence="1">Uncharacterized protein</fullName>
    </submittedName>
</protein>
<reference evidence="1 2" key="3">
    <citation type="submission" date="2019-11" db="EMBL/GenBank/DDBJ databases">
        <title>A de novo genome assembly of a pear dwarfing rootstock.</title>
        <authorList>
            <person name="Wang F."/>
            <person name="Wang J."/>
            <person name="Li S."/>
            <person name="Zhang Y."/>
            <person name="Fang M."/>
            <person name="Ma L."/>
            <person name="Zhao Y."/>
            <person name="Jiang S."/>
        </authorList>
    </citation>
    <scope>NUCLEOTIDE SEQUENCE [LARGE SCALE GENOMIC DNA]</scope>
    <source>
        <strain evidence="1">S2</strain>
        <tissue evidence="1">Leaf</tissue>
    </source>
</reference>
<reference evidence="1 2" key="1">
    <citation type="submission" date="2019-09" db="EMBL/GenBank/DDBJ databases">
        <authorList>
            <person name="Ou C."/>
        </authorList>
    </citation>
    <scope>NUCLEOTIDE SEQUENCE [LARGE SCALE GENOMIC DNA]</scope>
    <source>
        <strain evidence="1">S2</strain>
        <tissue evidence="1">Leaf</tissue>
    </source>
</reference>
<dbReference type="Proteomes" id="UP000327157">
    <property type="component" value="Chromosome 3"/>
</dbReference>
<dbReference type="EMBL" id="SMOL01000402">
    <property type="protein sequence ID" value="KAB2615082.1"/>
    <property type="molecule type" value="Genomic_DNA"/>
</dbReference>
<comment type="caution">
    <text evidence="1">The sequence shown here is derived from an EMBL/GenBank/DDBJ whole genome shotgun (WGS) entry which is preliminary data.</text>
</comment>
<keyword evidence="2" id="KW-1185">Reference proteome</keyword>
<accession>A0A5N5GN71</accession>
<dbReference type="AlphaFoldDB" id="A0A5N5GN71"/>
<sequence length="87" mass="9953">MFSQRMEFSKNGLCKGVKDKQARPRWRLIGPTGPVAVGEAQVGVLVSEELLYLRMELGTSRARFALIDKLGTIPANKKREYHLFFWL</sequence>
<evidence type="ECO:0000313" key="1">
    <source>
        <dbReference type="EMBL" id="KAB2615082.1"/>
    </source>
</evidence>
<reference evidence="2" key="2">
    <citation type="submission" date="2019-10" db="EMBL/GenBank/DDBJ databases">
        <title>A de novo genome assembly of a pear dwarfing rootstock.</title>
        <authorList>
            <person name="Wang F."/>
            <person name="Wang J."/>
            <person name="Li S."/>
            <person name="Zhang Y."/>
            <person name="Fang M."/>
            <person name="Ma L."/>
            <person name="Zhao Y."/>
            <person name="Jiang S."/>
        </authorList>
    </citation>
    <scope>NUCLEOTIDE SEQUENCE [LARGE SCALE GENOMIC DNA]</scope>
</reference>